<dbReference type="SMART" id="SM01091">
    <property type="entry name" value="CorC_HlyC"/>
    <property type="match status" value="1"/>
</dbReference>
<sequence length="325" mass="35313">MGAGRAGHLSGALWRLRSMRRAYHQGMLPPGMTEAPPAAEPGQVRTTLARVVLPAIDALRRLLVIVLKADHTAGRERISNVEFRELVAANTVLPREERRLIDEVLAAGARHVNELMVPRTEVVFLDAAVTVDDALGLVRQARHSRFPVIDGSPDDVVGFVHLRDLTIRPSADPRESVGALVREVKRLPASKKALIALSEMRREGHHLAVVVDEYGGTAGIVTLEDLLEELVGEIHDEYDALPEPPSEGGPAEVDGLLNLTDLAERAGLPLPPGPYETLGGFLMARLGKVPAVGDEVRVDGWRLTVAELDGRRVARVGLGREDVRR</sequence>
<dbReference type="SMART" id="SM00116">
    <property type="entry name" value="CBS"/>
    <property type="match status" value="2"/>
</dbReference>
<dbReference type="InterPro" id="IPR046342">
    <property type="entry name" value="CBS_dom_sf"/>
</dbReference>
<dbReference type="FunFam" id="3.10.580.10:FF:000002">
    <property type="entry name" value="Magnesium/cobalt efflux protein CorC"/>
    <property type="match status" value="1"/>
</dbReference>
<protein>
    <recommendedName>
        <fullName evidence="4">CBS domain-containing protein</fullName>
    </recommendedName>
</protein>
<keyword evidence="6" id="KW-1185">Reference proteome</keyword>
<dbReference type="InterPro" id="IPR036318">
    <property type="entry name" value="FAD-bd_PCMH-like_sf"/>
</dbReference>
<feature type="domain" description="CBS" evidence="4">
    <location>
        <begin position="116"/>
        <end position="176"/>
    </location>
</feature>
<evidence type="ECO:0000259" key="4">
    <source>
        <dbReference type="PROSITE" id="PS51371"/>
    </source>
</evidence>
<dbReference type="Gene3D" id="3.30.465.10">
    <property type="match status" value="1"/>
</dbReference>
<dbReference type="Gene3D" id="3.10.580.10">
    <property type="entry name" value="CBS-domain"/>
    <property type="match status" value="1"/>
</dbReference>
<accession>A0A8J3ZWQ9</accession>
<dbReference type="InterPro" id="IPR005170">
    <property type="entry name" value="Transptr-assoc_dom"/>
</dbReference>
<dbReference type="InterPro" id="IPR016169">
    <property type="entry name" value="FAD-bd_PCMH_sub2"/>
</dbReference>
<dbReference type="SUPFAM" id="SSF56176">
    <property type="entry name" value="FAD-binding/transporter-associated domain-like"/>
    <property type="match status" value="1"/>
</dbReference>
<name>A0A8J3ZWQ9_9ACTN</name>
<dbReference type="Pfam" id="PF03471">
    <property type="entry name" value="CorC_HlyC"/>
    <property type="match status" value="1"/>
</dbReference>
<dbReference type="SUPFAM" id="SSF54631">
    <property type="entry name" value="CBS-domain pair"/>
    <property type="match status" value="1"/>
</dbReference>
<evidence type="ECO:0000313" key="6">
    <source>
        <dbReference type="Proteomes" id="UP000635606"/>
    </source>
</evidence>
<gene>
    <name evidence="5" type="ORF">Voc01_052590</name>
</gene>
<dbReference type="EMBL" id="BOPH01000078">
    <property type="protein sequence ID" value="GIJ70342.1"/>
    <property type="molecule type" value="Genomic_DNA"/>
</dbReference>
<dbReference type="CDD" id="cd04590">
    <property type="entry name" value="CBS_pair_CorC_HlyC_assoc"/>
    <property type="match status" value="1"/>
</dbReference>
<comment type="caution">
    <text evidence="5">The sequence shown here is derived from an EMBL/GenBank/DDBJ whole genome shotgun (WGS) entry which is preliminary data.</text>
</comment>
<dbReference type="PROSITE" id="PS51371">
    <property type="entry name" value="CBS"/>
    <property type="match status" value="2"/>
</dbReference>
<dbReference type="AlphaFoldDB" id="A0A8J3ZWQ9"/>
<keyword evidence="2 3" id="KW-0129">CBS domain</keyword>
<dbReference type="PANTHER" id="PTHR43099">
    <property type="entry name" value="UPF0053 PROTEIN YRKA"/>
    <property type="match status" value="1"/>
</dbReference>
<proteinExistence type="predicted"/>
<dbReference type="Proteomes" id="UP000635606">
    <property type="component" value="Unassembled WGS sequence"/>
</dbReference>
<keyword evidence="1" id="KW-0677">Repeat</keyword>
<dbReference type="Pfam" id="PF00571">
    <property type="entry name" value="CBS"/>
    <property type="match status" value="2"/>
</dbReference>
<evidence type="ECO:0000256" key="2">
    <source>
        <dbReference type="ARBA" id="ARBA00023122"/>
    </source>
</evidence>
<evidence type="ECO:0000313" key="5">
    <source>
        <dbReference type="EMBL" id="GIJ70342.1"/>
    </source>
</evidence>
<evidence type="ECO:0000256" key="3">
    <source>
        <dbReference type="PROSITE-ProRule" id="PRU00703"/>
    </source>
</evidence>
<dbReference type="InterPro" id="IPR051676">
    <property type="entry name" value="UPF0053_domain"/>
</dbReference>
<organism evidence="5 6">
    <name type="scientific">Virgisporangium ochraceum</name>
    <dbReference type="NCBI Taxonomy" id="65505"/>
    <lineage>
        <taxon>Bacteria</taxon>
        <taxon>Bacillati</taxon>
        <taxon>Actinomycetota</taxon>
        <taxon>Actinomycetes</taxon>
        <taxon>Micromonosporales</taxon>
        <taxon>Micromonosporaceae</taxon>
        <taxon>Virgisporangium</taxon>
    </lineage>
</organism>
<dbReference type="PANTHER" id="PTHR43099:SF5">
    <property type="entry name" value="HLYC_CORC FAMILY TRANSPORTER"/>
    <property type="match status" value="1"/>
</dbReference>
<dbReference type="InterPro" id="IPR044751">
    <property type="entry name" value="Ion_transp-like_CBS"/>
</dbReference>
<evidence type="ECO:0000256" key="1">
    <source>
        <dbReference type="ARBA" id="ARBA00022737"/>
    </source>
</evidence>
<feature type="domain" description="CBS" evidence="4">
    <location>
        <begin position="180"/>
        <end position="237"/>
    </location>
</feature>
<dbReference type="InterPro" id="IPR000644">
    <property type="entry name" value="CBS_dom"/>
</dbReference>
<dbReference type="GO" id="GO:0050660">
    <property type="term" value="F:flavin adenine dinucleotide binding"/>
    <property type="evidence" value="ECO:0007669"/>
    <property type="project" value="InterPro"/>
</dbReference>
<reference evidence="5" key="1">
    <citation type="submission" date="2021-01" db="EMBL/GenBank/DDBJ databases">
        <title>Whole genome shotgun sequence of Virgisporangium ochraceum NBRC 16418.</title>
        <authorList>
            <person name="Komaki H."/>
            <person name="Tamura T."/>
        </authorList>
    </citation>
    <scope>NUCLEOTIDE SEQUENCE</scope>
    <source>
        <strain evidence="5">NBRC 16418</strain>
    </source>
</reference>